<keyword evidence="5 8" id="KW-0479">Metal-binding</keyword>
<keyword evidence="12" id="KW-0689">Ribosomal protein</keyword>
<evidence type="ECO:0000256" key="1">
    <source>
        <dbReference type="ARBA" id="ARBA00022485"/>
    </source>
</evidence>
<dbReference type="Gene3D" id="3.80.30.20">
    <property type="entry name" value="tm_1862 like domain"/>
    <property type="match status" value="1"/>
</dbReference>
<comment type="caution">
    <text evidence="12">The sequence shown here is derived from an EMBL/GenBank/DDBJ whole genome shotgun (WGS) entry which is preliminary data.</text>
</comment>
<evidence type="ECO:0000259" key="11">
    <source>
        <dbReference type="PROSITE" id="PS51918"/>
    </source>
</evidence>
<dbReference type="InterPro" id="IPR005840">
    <property type="entry name" value="Ribosomal_uS12_MeSTrfase_RimO"/>
</dbReference>
<dbReference type="InterPro" id="IPR038135">
    <property type="entry name" value="Methylthiotransferase_N_sf"/>
</dbReference>
<keyword evidence="2 8" id="KW-0963">Cytoplasm</keyword>
<dbReference type="GO" id="GO:0035600">
    <property type="term" value="P:tRNA methylthiolation"/>
    <property type="evidence" value="ECO:0007669"/>
    <property type="project" value="UniProtKB-ARBA"/>
</dbReference>
<feature type="domain" description="TRAM" evidence="9">
    <location>
        <begin position="364"/>
        <end position="433"/>
    </location>
</feature>
<dbReference type="InterPro" id="IPR058240">
    <property type="entry name" value="rSAM_sf"/>
</dbReference>
<dbReference type="SMART" id="SM00729">
    <property type="entry name" value="Elp3"/>
    <property type="match status" value="1"/>
</dbReference>
<protein>
    <recommendedName>
        <fullName evidence="8">Ribosomal protein uS12 methylthiotransferase RimO</fullName>
        <shortName evidence="8">uS12 MTTase</shortName>
        <shortName evidence="8">uS12 methylthiotransferase</shortName>
        <ecNumber evidence="8">2.8.4.4</ecNumber>
    </recommendedName>
    <alternativeName>
        <fullName evidence="8">Ribosomal protein uS12 (aspartate-C(3))-methylthiotransferase</fullName>
    </alternativeName>
    <alternativeName>
        <fullName evidence="8">Ribosome maturation factor RimO</fullName>
    </alternativeName>
</protein>
<dbReference type="SFLD" id="SFLDF00274">
    <property type="entry name" value="ribosomal_protein_S12_methylth"/>
    <property type="match status" value="1"/>
</dbReference>
<organism evidence="12 13">
    <name type="scientific">Longicatena caecimuris</name>
    <dbReference type="NCBI Taxonomy" id="1796635"/>
    <lineage>
        <taxon>Bacteria</taxon>
        <taxon>Bacillati</taxon>
        <taxon>Bacillota</taxon>
        <taxon>Erysipelotrichia</taxon>
        <taxon>Erysipelotrichales</taxon>
        <taxon>Erysipelotrichaceae</taxon>
        <taxon>Longicatena</taxon>
    </lineage>
</organism>
<dbReference type="NCBIfam" id="TIGR00089">
    <property type="entry name" value="MiaB/RimO family radical SAM methylthiotransferase"/>
    <property type="match status" value="1"/>
</dbReference>
<dbReference type="InterPro" id="IPR012340">
    <property type="entry name" value="NA-bd_OB-fold"/>
</dbReference>
<evidence type="ECO:0000256" key="8">
    <source>
        <dbReference type="HAMAP-Rule" id="MF_01865"/>
    </source>
</evidence>
<comment type="subcellular location">
    <subcellularLocation>
        <location evidence="8">Cytoplasm</location>
    </subcellularLocation>
</comment>
<keyword evidence="7 8" id="KW-0411">Iron-sulfur</keyword>
<comment type="cofactor">
    <cofactor evidence="8">
        <name>[4Fe-4S] cluster</name>
        <dbReference type="ChEBI" id="CHEBI:49883"/>
    </cofactor>
    <text evidence="8">Binds 2 [4Fe-4S] clusters. One cluster is coordinated with 3 cysteines and an exchangeable S-adenosyl-L-methionine.</text>
</comment>
<evidence type="ECO:0000256" key="7">
    <source>
        <dbReference type="ARBA" id="ARBA00023014"/>
    </source>
</evidence>
<dbReference type="Pfam" id="PF18693">
    <property type="entry name" value="TRAM_2"/>
    <property type="match status" value="1"/>
</dbReference>
<keyword evidence="1 8" id="KW-0004">4Fe-4S</keyword>
<evidence type="ECO:0000256" key="3">
    <source>
        <dbReference type="ARBA" id="ARBA00022679"/>
    </source>
</evidence>
<feature type="domain" description="Radical SAM core" evidence="11">
    <location>
        <begin position="131"/>
        <end position="361"/>
    </location>
</feature>
<feature type="binding site" evidence="8">
    <location>
        <position position="152"/>
    </location>
    <ligand>
        <name>[4Fe-4S] cluster</name>
        <dbReference type="ChEBI" id="CHEBI:49883"/>
        <label>2</label>
        <note>4Fe-4S-S-AdoMet</note>
    </ligand>
</feature>
<comment type="function">
    <text evidence="8">Catalyzes the methylthiolation of an aspartic acid residue of ribosomal protein uS12.</text>
</comment>
<name>A0A4R3TLT4_9FIRM</name>
<dbReference type="PANTHER" id="PTHR43837">
    <property type="entry name" value="RIBOSOMAL PROTEIN S12 METHYLTHIOTRANSFERASE RIMO"/>
    <property type="match status" value="1"/>
</dbReference>
<dbReference type="CDD" id="cd01335">
    <property type="entry name" value="Radical_SAM"/>
    <property type="match status" value="1"/>
</dbReference>
<keyword evidence="4 8" id="KW-0949">S-adenosyl-L-methionine</keyword>
<comment type="similarity">
    <text evidence="8">Belongs to the methylthiotransferase family. RimO subfamily.</text>
</comment>
<evidence type="ECO:0000313" key="12">
    <source>
        <dbReference type="EMBL" id="TCU62629.1"/>
    </source>
</evidence>
<dbReference type="InterPro" id="IPR007197">
    <property type="entry name" value="rSAM"/>
</dbReference>
<dbReference type="GO" id="GO:0005829">
    <property type="term" value="C:cytosol"/>
    <property type="evidence" value="ECO:0007669"/>
    <property type="project" value="TreeGrafter"/>
</dbReference>
<dbReference type="SFLD" id="SFLDS00029">
    <property type="entry name" value="Radical_SAM"/>
    <property type="match status" value="1"/>
</dbReference>
<dbReference type="InterPro" id="IPR020612">
    <property type="entry name" value="Methylthiotransferase_CS"/>
</dbReference>
<dbReference type="EMBL" id="SMBP01000003">
    <property type="protein sequence ID" value="TCU62629.1"/>
    <property type="molecule type" value="Genomic_DNA"/>
</dbReference>
<dbReference type="InterPro" id="IPR023404">
    <property type="entry name" value="rSAM_horseshoe"/>
</dbReference>
<keyword evidence="3 8" id="KW-0808">Transferase</keyword>
<dbReference type="NCBIfam" id="TIGR01125">
    <property type="entry name" value="30S ribosomal protein S12 methylthiotransferase RimO"/>
    <property type="match status" value="1"/>
</dbReference>
<dbReference type="PROSITE" id="PS51918">
    <property type="entry name" value="RADICAL_SAM"/>
    <property type="match status" value="1"/>
</dbReference>
<dbReference type="RefSeq" id="WP_132223805.1">
    <property type="nucleotide sequence ID" value="NZ_JANKBG010000003.1"/>
</dbReference>
<dbReference type="GO" id="GO:0103039">
    <property type="term" value="F:protein methylthiotransferase activity"/>
    <property type="evidence" value="ECO:0007669"/>
    <property type="project" value="UniProtKB-EC"/>
</dbReference>
<dbReference type="PROSITE" id="PS50926">
    <property type="entry name" value="TRAM"/>
    <property type="match status" value="1"/>
</dbReference>
<dbReference type="GO" id="GO:0005840">
    <property type="term" value="C:ribosome"/>
    <property type="evidence" value="ECO:0007669"/>
    <property type="project" value="UniProtKB-KW"/>
</dbReference>
<dbReference type="PROSITE" id="PS01278">
    <property type="entry name" value="MTTASE_RADICAL"/>
    <property type="match status" value="1"/>
</dbReference>
<accession>A0A4R3TLT4</accession>
<keyword evidence="12" id="KW-0687">Ribonucleoprotein</keyword>
<dbReference type="Proteomes" id="UP000295773">
    <property type="component" value="Unassembled WGS sequence"/>
</dbReference>
<dbReference type="Pfam" id="PF00919">
    <property type="entry name" value="UPF0004"/>
    <property type="match status" value="1"/>
</dbReference>
<dbReference type="PANTHER" id="PTHR43837:SF1">
    <property type="entry name" value="RIBOSOMAL PROTEIN US12 METHYLTHIOTRANSFERASE RIMO"/>
    <property type="match status" value="1"/>
</dbReference>
<proteinExistence type="inferred from homology"/>
<evidence type="ECO:0000256" key="6">
    <source>
        <dbReference type="ARBA" id="ARBA00023004"/>
    </source>
</evidence>
<comment type="catalytic activity">
    <reaction evidence="8">
        <text>L-aspartate(89)-[ribosomal protein uS12]-hydrogen + (sulfur carrier)-SH + AH2 + 2 S-adenosyl-L-methionine = 3-methylsulfanyl-L-aspartate(89)-[ribosomal protein uS12]-hydrogen + (sulfur carrier)-H + 5'-deoxyadenosine + L-methionine + A + S-adenosyl-L-homocysteine + 2 H(+)</text>
        <dbReference type="Rhea" id="RHEA:37087"/>
        <dbReference type="Rhea" id="RHEA-COMP:10460"/>
        <dbReference type="Rhea" id="RHEA-COMP:10461"/>
        <dbReference type="Rhea" id="RHEA-COMP:14737"/>
        <dbReference type="Rhea" id="RHEA-COMP:14739"/>
        <dbReference type="ChEBI" id="CHEBI:13193"/>
        <dbReference type="ChEBI" id="CHEBI:15378"/>
        <dbReference type="ChEBI" id="CHEBI:17319"/>
        <dbReference type="ChEBI" id="CHEBI:17499"/>
        <dbReference type="ChEBI" id="CHEBI:29917"/>
        <dbReference type="ChEBI" id="CHEBI:29961"/>
        <dbReference type="ChEBI" id="CHEBI:57844"/>
        <dbReference type="ChEBI" id="CHEBI:57856"/>
        <dbReference type="ChEBI" id="CHEBI:59789"/>
        <dbReference type="ChEBI" id="CHEBI:64428"/>
        <dbReference type="ChEBI" id="CHEBI:73599"/>
        <dbReference type="EC" id="2.8.4.4"/>
    </reaction>
</comment>
<evidence type="ECO:0000256" key="4">
    <source>
        <dbReference type="ARBA" id="ARBA00022691"/>
    </source>
</evidence>
<reference evidence="12 13" key="1">
    <citation type="submission" date="2019-03" db="EMBL/GenBank/DDBJ databases">
        <title>Genomic Encyclopedia of Type Strains, Phase IV (KMG-IV): sequencing the most valuable type-strain genomes for metagenomic binning, comparative biology and taxonomic classification.</title>
        <authorList>
            <person name="Goeker M."/>
        </authorList>
    </citation>
    <scope>NUCLEOTIDE SEQUENCE [LARGE SCALE GENOMIC DNA]</scope>
    <source>
        <strain evidence="12 13">DSM 29481</strain>
    </source>
</reference>
<dbReference type="SUPFAM" id="SSF102114">
    <property type="entry name" value="Radical SAM enzymes"/>
    <property type="match status" value="1"/>
</dbReference>
<keyword evidence="6 8" id="KW-0408">Iron</keyword>
<dbReference type="Gene3D" id="2.40.50.140">
    <property type="entry name" value="Nucleic acid-binding proteins"/>
    <property type="match status" value="1"/>
</dbReference>
<dbReference type="InterPro" id="IPR013848">
    <property type="entry name" value="Methylthiotransferase_N"/>
</dbReference>
<dbReference type="InterPro" id="IPR005839">
    <property type="entry name" value="Methylthiotransferase"/>
</dbReference>
<dbReference type="PROSITE" id="PS51449">
    <property type="entry name" value="MTTASE_N"/>
    <property type="match status" value="1"/>
</dbReference>
<evidence type="ECO:0000256" key="5">
    <source>
        <dbReference type="ARBA" id="ARBA00022723"/>
    </source>
</evidence>
<feature type="binding site" evidence="8">
    <location>
        <position position="145"/>
    </location>
    <ligand>
        <name>[4Fe-4S] cluster</name>
        <dbReference type="ChEBI" id="CHEBI:49883"/>
        <label>2</label>
        <note>4Fe-4S-S-AdoMet</note>
    </ligand>
</feature>
<gene>
    <name evidence="8" type="primary">rimO</name>
    <name evidence="12" type="ORF">EDD61_10340</name>
</gene>
<sequence>MKIGFISLGCSKNLVDSEKMMGMLKSGHHELVKDAQEAEAIIINTCGFINSAKEEAINTIFKMAEYKKQNCKKLIVVGCLAQRYKETLEAEIPEIDAVISIREYPHLHEILHSLLDGKELVSYGKSERMVSSKPWTAYLKIAEGCSNRCTYCAIPLIRGDNVTFPMEQLVQEAKELAQRDVKELVLIAQDTTKYGVDLYGKRSLLELLQKLHEIDGFHWIRILYMYPDEIDEDLIEGMAKLSKVLPYFDIPMQHANNRMLAAMNRRGTKEEVLALIKKIRKTYADPTLRTTFIVGFPSETQEDFDELMQFVEEVHWDRMGAFTYSPEEDTPAFDMEQSVAEEEKQRRLAILMQRQEEISLANQQKRIGTVMEVLVEAQDGLTGKYRGRGANSAPDEVDGMVIFTSKQPLALGSFVQVKITEALPHDVIGEALC</sequence>
<evidence type="ECO:0000256" key="2">
    <source>
        <dbReference type="ARBA" id="ARBA00022490"/>
    </source>
</evidence>
<dbReference type="SFLD" id="SFLDG01082">
    <property type="entry name" value="B12-binding_domain_containing"/>
    <property type="match status" value="1"/>
</dbReference>
<dbReference type="HAMAP" id="MF_01865">
    <property type="entry name" value="MTTase_RimO"/>
    <property type="match status" value="1"/>
</dbReference>
<feature type="binding site" evidence="8">
    <location>
        <position position="46"/>
    </location>
    <ligand>
        <name>[4Fe-4S] cluster</name>
        <dbReference type="ChEBI" id="CHEBI:49883"/>
        <label>1</label>
    </ligand>
</feature>
<evidence type="ECO:0000313" key="13">
    <source>
        <dbReference type="Proteomes" id="UP000295773"/>
    </source>
</evidence>
<dbReference type="SFLD" id="SFLDG01061">
    <property type="entry name" value="methylthiotransferase"/>
    <property type="match status" value="1"/>
</dbReference>
<keyword evidence="13" id="KW-1185">Reference proteome</keyword>
<evidence type="ECO:0000259" key="9">
    <source>
        <dbReference type="PROSITE" id="PS50926"/>
    </source>
</evidence>
<feature type="binding site" evidence="8">
    <location>
        <position position="79"/>
    </location>
    <ligand>
        <name>[4Fe-4S] cluster</name>
        <dbReference type="ChEBI" id="CHEBI:49883"/>
        <label>1</label>
    </ligand>
</feature>
<evidence type="ECO:0000259" key="10">
    <source>
        <dbReference type="PROSITE" id="PS51449"/>
    </source>
</evidence>
<feature type="domain" description="MTTase N-terminal" evidence="10">
    <location>
        <begin position="1"/>
        <end position="116"/>
    </location>
</feature>
<dbReference type="EC" id="2.8.4.4" evidence="8"/>
<dbReference type="GO" id="GO:0140101">
    <property type="term" value="F:catalytic activity, acting on a tRNA"/>
    <property type="evidence" value="ECO:0007669"/>
    <property type="project" value="UniProtKB-ARBA"/>
</dbReference>
<dbReference type="Gene3D" id="3.40.50.12160">
    <property type="entry name" value="Methylthiotransferase, N-terminal domain"/>
    <property type="match status" value="1"/>
</dbReference>
<dbReference type="Pfam" id="PF04055">
    <property type="entry name" value="Radical_SAM"/>
    <property type="match status" value="1"/>
</dbReference>
<dbReference type="InterPro" id="IPR006638">
    <property type="entry name" value="Elp3/MiaA/NifB-like_rSAM"/>
</dbReference>
<dbReference type="FunFam" id="3.80.30.20:FF:000001">
    <property type="entry name" value="tRNA-2-methylthio-N(6)-dimethylallyladenosine synthase 2"/>
    <property type="match status" value="1"/>
</dbReference>
<dbReference type="InterPro" id="IPR002792">
    <property type="entry name" value="TRAM_dom"/>
</dbReference>
<feature type="binding site" evidence="8">
    <location>
        <position position="149"/>
    </location>
    <ligand>
        <name>[4Fe-4S] cluster</name>
        <dbReference type="ChEBI" id="CHEBI:49883"/>
        <label>2</label>
        <note>4Fe-4S-S-AdoMet</note>
    </ligand>
</feature>
<dbReference type="GO" id="GO:0046872">
    <property type="term" value="F:metal ion binding"/>
    <property type="evidence" value="ECO:0007669"/>
    <property type="project" value="UniProtKB-KW"/>
</dbReference>
<dbReference type="GO" id="GO:0051539">
    <property type="term" value="F:4 iron, 4 sulfur cluster binding"/>
    <property type="evidence" value="ECO:0007669"/>
    <property type="project" value="UniProtKB-UniRule"/>
</dbReference>
<dbReference type="GO" id="GO:0035599">
    <property type="term" value="F:aspartic acid methylthiotransferase activity"/>
    <property type="evidence" value="ECO:0007669"/>
    <property type="project" value="TreeGrafter"/>
</dbReference>
<feature type="binding site" evidence="8">
    <location>
        <position position="10"/>
    </location>
    <ligand>
        <name>[4Fe-4S] cluster</name>
        <dbReference type="ChEBI" id="CHEBI:49883"/>
        <label>1</label>
    </ligand>
</feature>
<dbReference type="AlphaFoldDB" id="A0A4R3TLT4"/>